<dbReference type="EMBL" id="CM041531">
    <property type="protein sequence ID" value="KAI3377117.1"/>
    <property type="molecule type" value="Genomic_DNA"/>
</dbReference>
<evidence type="ECO:0000313" key="2">
    <source>
        <dbReference type="Proteomes" id="UP000831701"/>
    </source>
</evidence>
<organism evidence="1 2">
    <name type="scientific">Scortum barcoo</name>
    <name type="common">barcoo grunter</name>
    <dbReference type="NCBI Taxonomy" id="214431"/>
    <lineage>
        <taxon>Eukaryota</taxon>
        <taxon>Metazoa</taxon>
        <taxon>Chordata</taxon>
        <taxon>Craniata</taxon>
        <taxon>Vertebrata</taxon>
        <taxon>Euteleostomi</taxon>
        <taxon>Actinopterygii</taxon>
        <taxon>Neopterygii</taxon>
        <taxon>Teleostei</taxon>
        <taxon>Neoteleostei</taxon>
        <taxon>Acanthomorphata</taxon>
        <taxon>Eupercaria</taxon>
        <taxon>Centrarchiformes</taxon>
        <taxon>Terapontoidei</taxon>
        <taxon>Terapontidae</taxon>
        <taxon>Scortum</taxon>
    </lineage>
</organism>
<reference evidence="1" key="1">
    <citation type="submission" date="2022-04" db="EMBL/GenBank/DDBJ databases">
        <title>Jade perch genome.</title>
        <authorList>
            <person name="Chao B."/>
        </authorList>
    </citation>
    <scope>NUCLEOTIDE SEQUENCE</scope>
    <source>
        <strain evidence="1">CB-2022</strain>
    </source>
</reference>
<dbReference type="Proteomes" id="UP000831701">
    <property type="component" value="Chromosome 1"/>
</dbReference>
<comment type="caution">
    <text evidence="1">The sequence shown here is derived from an EMBL/GenBank/DDBJ whole genome shotgun (WGS) entry which is preliminary data.</text>
</comment>
<evidence type="ECO:0000313" key="1">
    <source>
        <dbReference type="EMBL" id="KAI3377117.1"/>
    </source>
</evidence>
<keyword evidence="2" id="KW-1185">Reference proteome</keyword>
<sequence length="1380" mass="154266">MRAISVDSSALKLPVWPSGCPQVPPDPEATPVFPTQECFFISETKCNWTRGLVGMKWLGESKNMVLNGRRHGNKLTSEQPVSQSQTRSQHSQRASLRHNKNRNRRCSRRFNAASLEAERRYVPSSGMTAKELCENDDLTTSLILDPYLGFQTHKMNTRFRPIKGRQEELKDVIERFKKHDNLEKAFRALTSGDWSRNLFLHKTKAQEKLFKQHVFVYLRMFATDSGFEILPCNRYSSEQNGAKIVATKEWKRNDKIEYLVGCIAELSESEENMLLRHGENDFSVMYSTRKNCAQLWLGPAAFINHDCRPNCKFVSTGRDTACVKVLRDIEPGEEISCYYGDGFFGESNEFCECYTCERRGTGAFKSKAGLPVEVPVINSKYGLRETDKRLNRLKKLGEGNRSSDSHSVGSHTDVDSQEMPKTHQSARKRTSSSSGLKYKNRTQSRQTLSRALSTSCSKQGRVNNNRVPKRLKSQSKPSLSKVQLRSRRRGAEPKALAKGETCQLGLRDSKVSLCKSVTVKKEKDGQELVQQTLGQRGCLTRHAAKENGNLPHVQSSEGSQCSTYRTRRSTRTLVKAQETAAGVKLEPSAMDGLSPVPGGVVIKTEPADMEEYLRHGVGLEQPALDAGYARRGSCTRRKRLTRLRTERTIKCEDSYGEPFMPVATGHTANFSDCGNMLLSFADRHRDYNGVANGSKSLRRDKGKSSCRSQDKGKKKRRITRYDAQLILENNTGIPKLTLRRRRDSSSSKTNDANDPIGSSNLSASTVNSASSSKISIKFSKDHDKDKGSSYIAKLNNGFAPVVHSNSTKLKIQLKREDDARRISQAKADQMSYNGDMGPSLEARNGGHRTQKVLADPSSEDEDDEEGEEEDDDDDDDYFDNEFEDDFIPLPPAKRLRLIVGKDSIDIDISSRRREDQLSANQERPLQRLVQSDRRERYLKSCLSPVVYLQQSVLTLPAAEEPLRAAKSSAAGVRRAALGEITNCPAANTKRAGRAKASAKPCAQKVRPAPARVVAPVVPVQAPADPVPPAPEESADVSMKEEELCQAFSEALLSVEDVDEQDADLPQLCSQYVKDIYSYLHVLEVQQAVRANYMQGYEITERMRALLVDWLVQVHSRFQLLQETLYLTVALLDRFLQVQPVSRRKLQLVGVTAMLVACKYEEMYAPEVGDFAYITDNAFTKSQILEMEQVVLRTLSFQLGRPLPLHFLRRASKVANSDVERHTLAKYLMELTLIDYDMVHYRPSEIAAASLCLSQLLLDGLPWSHTQQHYSTYDEALNLKPIMQHIAKNVVNVNEGKTKFQTLPPALPGGSRGVPRPAERHSLSSVSWVFPGPPPGGTRLEHLPREASRGASEIDAQATSADSSRCEGSSSGATLLRAPPE</sequence>
<accession>A0ACB8XAR0</accession>
<protein>
    <submittedName>
        <fullName evidence="1">Uncharacterized protein</fullName>
    </submittedName>
</protein>
<proteinExistence type="predicted"/>
<gene>
    <name evidence="1" type="ORF">L3Q82_000069</name>
</gene>
<name>A0ACB8XAR0_9TELE</name>